<dbReference type="RefSeq" id="WP_155137748.1">
    <property type="nucleotide sequence ID" value="NZ_BMGZ01000001.1"/>
</dbReference>
<feature type="transmembrane region" description="Helical" evidence="10">
    <location>
        <begin position="30"/>
        <end position="50"/>
    </location>
</feature>
<feature type="compositionally biased region" description="Basic and acidic residues" evidence="9">
    <location>
        <begin position="597"/>
        <end position="630"/>
    </location>
</feature>
<feature type="transmembrane region" description="Helical" evidence="10">
    <location>
        <begin position="56"/>
        <end position="76"/>
    </location>
</feature>
<dbReference type="Pfam" id="PF00999">
    <property type="entry name" value="Na_H_Exchanger"/>
    <property type="match status" value="1"/>
</dbReference>
<dbReference type="GO" id="GO:1902600">
    <property type="term" value="P:proton transmembrane transport"/>
    <property type="evidence" value="ECO:0007669"/>
    <property type="project" value="InterPro"/>
</dbReference>
<comment type="subcellular location">
    <subcellularLocation>
        <location evidence="1">Cell membrane</location>
        <topology evidence="1">Multi-pass membrane protein</topology>
    </subcellularLocation>
</comment>
<protein>
    <submittedName>
        <fullName evidence="13">Sodium/hydrogen exchanger</fullName>
    </submittedName>
    <submittedName>
        <fullName evidence="14">Sodium:proton antiporter</fullName>
    </submittedName>
</protein>
<feature type="transmembrane region" description="Helical" evidence="10">
    <location>
        <begin position="150"/>
        <end position="173"/>
    </location>
</feature>
<keyword evidence="16" id="KW-1185">Reference proteome</keyword>
<comment type="caution">
    <text evidence="13">The sequence shown here is derived from an EMBL/GenBank/DDBJ whole genome shotgun (WGS) entry which is preliminary data.</text>
</comment>
<gene>
    <name evidence="14" type="ORF">FF098_004080</name>
    <name evidence="13" type="ORF">GCM10011355_08210</name>
</gene>
<evidence type="ECO:0000256" key="7">
    <source>
        <dbReference type="ARBA" id="ARBA00023065"/>
    </source>
</evidence>
<keyword evidence="7" id="KW-0406">Ion transport</keyword>
<evidence type="ECO:0000256" key="2">
    <source>
        <dbReference type="ARBA" id="ARBA00022448"/>
    </source>
</evidence>
<evidence type="ECO:0000313" key="14">
    <source>
        <dbReference type="EMBL" id="NHK27082.1"/>
    </source>
</evidence>
<dbReference type="SUPFAM" id="SSF51735">
    <property type="entry name" value="NAD(P)-binding Rossmann-fold domains"/>
    <property type="match status" value="1"/>
</dbReference>
<sequence length="638" mass="69020">MENLIMSFALIGVIGIGAQWFAWRLNLPAIVLMSLAGLLVGPVLGLISPEDDFGEFYSPIIAVAVAVILFEGGLSLKFEEIKGSVGSAVLRLVVPGVFIAWALGSLAAHYLAGLSWTVSILFAGIMVVTGPTVIMPLLRQARLAQKPAALLKWEGIINDPIGAVLAVGVYEYISLQQNGYSGAEAVGSVILGTILAVVWGIILGRMIVAGFMRGWVPEYLKPPVLLTTVLVGFEVANLLQEEAGLLAVTAMGVTIANSKLPSINQIRHFKENIAVLFVSGVFVILTANLTWETISAALTWQTLAFVAAMIFVVRPVTILLSLFGTDLKWSERLLVAWIAPRGIVAVAVSGFFAGVLVDLGMPDGEQMIPLAFAMVFATVVIHGFTISPLARILGLASSAKPGFLIVGSSPWSVALAKKLMDLGKQVVIADDSWRALRPARQAGVPTYYGEILSEVTEHHLDLNQFGFLLAVGGNEAHNSLVCTDLAPEMGRATIFQVSTRARDDNERRSLSYALQGRTLFANRTGLDELLRRHYAGWVFQVTRLSEEYPPERYLKDIGEGEMLMMIRKEQMFIASGDKPLKPETGDTMLSYVPPEALKARAEAKKGEEGRSQAEEEIERKKEEALDHLPDPEGGTESA</sequence>
<feature type="transmembrane region" description="Helical" evidence="10">
    <location>
        <begin position="118"/>
        <end position="138"/>
    </location>
</feature>
<evidence type="ECO:0000256" key="9">
    <source>
        <dbReference type="SAM" id="MobiDB-lite"/>
    </source>
</evidence>
<reference evidence="14 16" key="2">
    <citation type="submission" date="2020-02" db="EMBL/GenBank/DDBJ databases">
        <title>Genome sequence of Parvularcula flava strain NH6-79.</title>
        <authorList>
            <person name="Abdul Karim M.H."/>
            <person name="Lam M.Q."/>
            <person name="Chen S.J."/>
            <person name="Yahya A."/>
            <person name="Shahir S."/>
            <person name="Shamsir M.S."/>
            <person name="Chong C.S."/>
        </authorList>
    </citation>
    <scope>NUCLEOTIDE SEQUENCE [LARGE SCALE GENOMIC DNA]</scope>
    <source>
        <strain evidence="14 16">NH6-79</strain>
    </source>
</reference>
<dbReference type="InterPro" id="IPR006153">
    <property type="entry name" value="Cation/H_exchanger_TM"/>
</dbReference>
<reference evidence="13" key="1">
    <citation type="journal article" date="2014" name="Int. J. Syst. Evol. Microbiol.">
        <title>Complete genome sequence of Corynebacterium casei LMG S-19264T (=DSM 44701T), isolated from a smear-ripened cheese.</title>
        <authorList>
            <consortium name="US DOE Joint Genome Institute (JGI-PGF)"/>
            <person name="Walter F."/>
            <person name="Albersmeier A."/>
            <person name="Kalinowski J."/>
            <person name="Ruckert C."/>
        </authorList>
    </citation>
    <scope>NUCLEOTIDE SEQUENCE</scope>
    <source>
        <strain evidence="13">CGMCC 1.14984</strain>
    </source>
</reference>
<evidence type="ECO:0000259" key="12">
    <source>
        <dbReference type="Pfam" id="PF02254"/>
    </source>
</evidence>
<dbReference type="GO" id="GO:0005886">
    <property type="term" value="C:plasma membrane"/>
    <property type="evidence" value="ECO:0007669"/>
    <property type="project" value="UniProtKB-SubCell"/>
</dbReference>
<dbReference type="InterPro" id="IPR003148">
    <property type="entry name" value="RCK_N"/>
</dbReference>
<dbReference type="PANTHER" id="PTHR32507">
    <property type="entry name" value="NA(+)/H(+) ANTIPORTER 1"/>
    <property type="match status" value="1"/>
</dbReference>
<dbReference type="GO" id="GO:0006813">
    <property type="term" value="P:potassium ion transport"/>
    <property type="evidence" value="ECO:0007669"/>
    <property type="project" value="InterPro"/>
</dbReference>
<evidence type="ECO:0000256" key="6">
    <source>
        <dbReference type="ARBA" id="ARBA00022989"/>
    </source>
</evidence>
<dbReference type="InterPro" id="IPR036291">
    <property type="entry name" value="NAD(P)-bd_dom_sf"/>
</dbReference>
<name>A0A8J3A2M7_9PROT</name>
<dbReference type="Gene3D" id="3.40.50.720">
    <property type="entry name" value="NAD(P)-binding Rossmann-like Domain"/>
    <property type="match status" value="1"/>
</dbReference>
<proteinExistence type="predicted"/>
<feature type="transmembrane region" description="Helical" evidence="10">
    <location>
        <begin position="303"/>
        <end position="322"/>
    </location>
</feature>
<reference evidence="13" key="3">
    <citation type="submission" date="2020-09" db="EMBL/GenBank/DDBJ databases">
        <authorList>
            <person name="Sun Q."/>
            <person name="Zhou Y."/>
        </authorList>
    </citation>
    <scope>NUCLEOTIDE SEQUENCE</scope>
    <source>
        <strain evidence="13">CGMCC 1.14984</strain>
    </source>
</reference>
<evidence type="ECO:0000256" key="1">
    <source>
        <dbReference type="ARBA" id="ARBA00004651"/>
    </source>
</evidence>
<dbReference type="EMBL" id="BMGZ01000001">
    <property type="protein sequence ID" value="GGH94314.1"/>
    <property type="molecule type" value="Genomic_DNA"/>
</dbReference>
<feature type="transmembrane region" description="Helical" evidence="10">
    <location>
        <begin position="272"/>
        <end position="291"/>
    </location>
</feature>
<feature type="transmembrane region" description="Helical" evidence="10">
    <location>
        <begin position="368"/>
        <end position="390"/>
    </location>
</feature>
<feature type="transmembrane region" description="Helical" evidence="10">
    <location>
        <begin position="334"/>
        <end position="356"/>
    </location>
</feature>
<feature type="transmembrane region" description="Helical" evidence="10">
    <location>
        <begin position="6"/>
        <end position="23"/>
    </location>
</feature>
<organism evidence="13 15">
    <name type="scientific">Aquisalinus luteolus</name>
    <dbReference type="NCBI Taxonomy" id="1566827"/>
    <lineage>
        <taxon>Bacteria</taxon>
        <taxon>Pseudomonadati</taxon>
        <taxon>Pseudomonadota</taxon>
        <taxon>Alphaproteobacteria</taxon>
        <taxon>Parvularculales</taxon>
        <taxon>Parvularculaceae</taxon>
        <taxon>Aquisalinus</taxon>
    </lineage>
</organism>
<dbReference type="InterPro" id="IPR038770">
    <property type="entry name" value="Na+/solute_symporter_sf"/>
</dbReference>
<keyword evidence="5 10" id="KW-0812">Transmembrane</keyword>
<evidence type="ECO:0000256" key="8">
    <source>
        <dbReference type="ARBA" id="ARBA00023136"/>
    </source>
</evidence>
<dbReference type="Proteomes" id="UP000621856">
    <property type="component" value="Unassembled WGS sequence"/>
</dbReference>
<keyword evidence="8 10" id="KW-0472">Membrane</keyword>
<keyword evidence="6 10" id="KW-1133">Transmembrane helix</keyword>
<dbReference type="Proteomes" id="UP000818603">
    <property type="component" value="Unassembled WGS sequence"/>
</dbReference>
<dbReference type="PANTHER" id="PTHR32507:SF0">
    <property type="entry name" value="NA(+)_H(+) ANTIPORTER 2-RELATED"/>
    <property type="match status" value="1"/>
</dbReference>
<feature type="transmembrane region" description="Helical" evidence="10">
    <location>
        <begin position="185"/>
        <end position="207"/>
    </location>
</feature>
<feature type="region of interest" description="Disordered" evidence="9">
    <location>
        <begin position="576"/>
        <end position="638"/>
    </location>
</feature>
<feature type="domain" description="RCK N-terminal" evidence="12">
    <location>
        <begin position="403"/>
        <end position="510"/>
    </location>
</feature>
<accession>A0A8J3A2M7</accession>
<feature type="transmembrane region" description="Helical" evidence="10">
    <location>
        <begin position="88"/>
        <end position="112"/>
    </location>
</feature>
<dbReference type="Pfam" id="PF02254">
    <property type="entry name" value="TrkA_N"/>
    <property type="match status" value="1"/>
</dbReference>
<dbReference type="EMBL" id="VCJR02000001">
    <property type="protein sequence ID" value="NHK27082.1"/>
    <property type="molecule type" value="Genomic_DNA"/>
</dbReference>
<evidence type="ECO:0000256" key="10">
    <source>
        <dbReference type="SAM" id="Phobius"/>
    </source>
</evidence>
<keyword evidence="4" id="KW-1003">Cell membrane</keyword>
<keyword evidence="3" id="KW-0050">Antiport</keyword>
<keyword evidence="2" id="KW-0813">Transport</keyword>
<dbReference type="AlphaFoldDB" id="A0A8J3A2M7"/>
<evidence type="ECO:0000313" key="15">
    <source>
        <dbReference type="Proteomes" id="UP000621856"/>
    </source>
</evidence>
<dbReference type="GO" id="GO:0015297">
    <property type="term" value="F:antiporter activity"/>
    <property type="evidence" value="ECO:0007669"/>
    <property type="project" value="UniProtKB-KW"/>
</dbReference>
<dbReference type="Gene3D" id="1.20.1530.20">
    <property type="match status" value="1"/>
</dbReference>
<evidence type="ECO:0000313" key="13">
    <source>
        <dbReference type="EMBL" id="GGH94314.1"/>
    </source>
</evidence>
<evidence type="ECO:0000256" key="4">
    <source>
        <dbReference type="ARBA" id="ARBA00022475"/>
    </source>
</evidence>
<feature type="domain" description="Cation/H+ exchanger transmembrane" evidence="11">
    <location>
        <begin position="21"/>
        <end position="390"/>
    </location>
</feature>
<evidence type="ECO:0000256" key="3">
    <source>
        <dbReference type="ARBA" id="ARBA00022449"/>
    </source>
</evidence>
<evidence type="ECO:0000256" key="5">
    <source>
        <dbReference type="ARBA" id="ARBA00022692"/>
    </source>
</evidence>
<evidence type="ECO:0000313" key="16">
    <source>
        <dbReference type="Proteomes" id="UP000818603"/>
    </source>
</evidence>
<evidence type="ECO:0000259" key="11">
    <source>
        <dbReference type="Pfam" id="PF00999"/>
    </source>
</evidence>